<evidence type="ECO:0000256" key="1">
    <source>
        <dbReference type="ARBA" id="ARBA00022737"/>
    </source>
</evidence>
<dbReference type="GO" id="GO:0016593">
    <property type="term" value="C:Cdc73/Paf1 complex"/>
    <property type="evidence" value="ECO:0007669"/>
    <property type="project" value="TreeGrafter"/>
</dbReference>
<dbReference type="GO" id="GO:0006368">
    <property type="term" value="P:transcription elongation by RNA polymerase II"/>
    <property type="evidence" value="ECO:0007669"/>
    <property type="project" value="TreeGrafter"/>
</dbReference>
<gene>
    <name evidence="6" type="ORF">AV274_0352</name>
</gene>
<evidence type="ECO:0000256" key="2">
    <source>
        <dbReference type="ARBA" id="ARBA00022803"/>
    </source>
</evidence>
<keyword evidence="1" id="KW-0677">Repeat</keyword>
<dbReference type="InterPro" id="IPR031101">
    <property type="entry name" value="Ctr9"/>
</dbReference>
<evidence type="ECO:0000256" key="5">
    <source>
        <dbReference type="SAM" id="MobiDB-lite"/>
    </source>
</evidence>
<feature type="repeat" description="TPR" evidence="3">
    <location>
        <begin position="203"/>
        <end position="236"/>
    </location>
</feature>
<evidence type="ECO:0000256" key="4">
    <source>
        <dbReference type="SAM" id="Coils"/>
    </source>
</evidence>
<organism evidence="6 7">
    <name type="scientific">Blastocystis sp. subtype 1 (strain ATCC 50177 / NandII)</name>
    <dbReference type="NCBI Taxonomy" id="478820"/>
    <lineage>
        <taxon>Eukaryota</taxon>
        <taxon>Sar</taxon>
        <taxon>Stramenopiles</taxon>
        <taxon>Bigyra</taxon>
        <taxon>Opalozoa</taxon>
        <taxon>Opalinata</taxon>
        <taxon>Blastocystidae</taxon>
        <taxon>Blastocystis</taxon>
    </lineage>
</organism>
<dbReference type="PANTHER" id="PTHR14027:SF2">
    <property type="entry name" value="RNA POLYMERASE-ASSOCIATED PROTEIN CTR9 HOMOLOG"/>
    <property type="match status" value="1"/>
</dbReference>
<feature type="compositionally biased region" description="Basic residues" evidence="5">
    <location>
        <begin position="1053"/>
        <end position="1066"/>
    </location>
</feature>
<feature type="compositionally biased region" description="Basic and acidic residues" evidence="5">
    <location>
        <begin position="1125"/>
        <end position="1147"/>
    </location>
</feature>
<proteinExistence type="predicted"/>
<evidence type="ECO:0000313" key="6">
    <source>
        <dbReference type="EMBL" id="OAO17896.1"/>
    </source>
</evidence>
<feature type="repeat" description="TPR" evidence="3">
    <location>
        <begin position="387"/>
        <end position="420"/>
    </location>
</feature>
<dbReference type="Proteomes" id="UP000078348">
    <property type="component" value="Unassembled WGS sequence"/>
</dbReference>
<dbReference type="STRING" id="478820.A0A196SNV3"/>
<dbReference type="AlphaFoldDB" id="A0A196SNV3"/>
<dbReference type="Pfam" id="PF14559">
    <property type="entry name" value="TPR_19"/>
    <property type="match status" value="1"/>
</dbReference>
<dbReference type="PROSITE" id="PS50293">
    <property type="entry name" value="TPR_REGION"/>
    <property type="match status" value="1"/>
</dbReference>
<keyword evidence="7" id="KW-1185">Reference proteome</keyword>
<dbReference type="PANTHER" id="PTHR14027">
    <property type="entry name" value="RNA POLYMERASE-ASSOCIATED PROTEIN CTR9"/>
    <property type="match status" value="1"/>
</dbReference>
<comment type="caution">
    <text evidence="6">The sequence shown here is derived from an EMBL/GenBank/DDBJ whole genome shotgun (WGS) entry which is preliminary data.</text>
</comment>
<protein>
    <submittedName>
        <fullName evidence="6">RNA polymerase-associated protein CTR9</fullName>
    </submittedName>
</protein>
<reference evidence="6 7" key="1">
    <citation type="submission" date="2016-05" db="EMBL/GenBank/DDBJ databases">
        <title>Nuclear genome of Blastocystis sp. subtype 1 NandII.</title>
        <authorList>
            <person name="Gentekaki E."/>
            <person name="Curtis B."/>
            <person name="Stairs C."/>
            <person name="Eme L."/>
            <person name="Herman E."/>
            <person name="Klimes V."/>
            <person name="Arias M.C."/>
            <person name="Elias M."/>
            <person name="Hilliou F."/>
            <person name="Klute M."/>
            <person name="Malik S.-B."/>
            <person name="Pightling A."/>
            <person name="Rachubinski R."/>
            <person name="Salas D."/>
            <person name="Schlacht A."/>
            <person name="Suga H."/>
            <person name="Archibald J."/>
            <person name="Ball S.G."/>
            <person name="Clark G."/>
            <person name="Dacks J."/>
            <person name="Van Der Giezen M."/>
            <person name="Tsaousis A."/>
            <person name="Roger A."/>
        </authorList>
    </citation>
    <scope>NUCLEOTIDE SEQUENCE [LARGE SCALE GENOMIC DNA]</scope>
    <source>
        <strain evidence="7">ATCC 50177 / NandII</strain>
    </source>
</reference>
<dbReference type="Pfam" id="PF13432">
    <property type="entry name" value="TPR_16"/>
    <property type="match status" value="1"/>
</dbReference>
<name>A0A196SNV3_BLAHN</name>
<keyword evidence="4" id="KW-0175">Coiled coil</keyword>
<feature type="region of interest" description="Disordered" evidence="5">
    <location>
        <begin position="1044"/>
        <end position="1154"/>
    </location>
</feature>
<evidence type="ECO:0000256" key="3">
    <source>
        <dbReference type="PROSITE-ProRule" id="PRU00339"/>
    </source>
</evidence>
<dbReference type="SUPFAM" id="SSF48452">
    <property type="entry name" value="TPR-like"/>
    <property type="match status" value="2"/>
</dbReference>
<accession>A0A196SNV3</accession>
<dbReference type="Gene3D" id="1.25.40.10">
    <property type="entry name" value="Tetratricopeptide repeat domain"/>
    <property type="match status" value="3"/>
</dbReference>
<dbReference type="PROSITE" id="PS50005">
    <property type="entry name" value="TPR"/>
    <property type="match status" value="3"/>
</dbReference>
<dbReference type="EMBL" id="LXWW01000013">
    <property type="protein sequence ID" value="OAO17896.1"/>
    <property type="molecule type" value="Genomic_DNA"/>
</dbReference>
<dbReference type="GO" id="GO:0000993">
    <property type="term" value="F:RNA polymerase II complex binding"/>
    <property type="evidence" value="ECO:0007669"/>
    <property type="project" value="TreeGrafter"/>
</dbReference>
<keyword evidence="2 3" id="KW-0802">TPR repeat</keyword>
<dbReference type="Pfam" id="PF13181">
    <property type="entry name" value="TPR_8"/>
    <property type="match status" value="1"/>
</dbReference>
<feature type="repeat" description="TPR" evidence="3">
    <location>
        <begin position="839"/>
        <end position="872"/>
    </location>
</feature>
<feature type="coiled-coil region" evidence="4">
    <location>
        <begin position="650"/>
        <end position="677"/>
    </location>
</feature>
<sequence>MEVEAENQYPSIRIPLSDSDECIELFVDELSDDPSKLIEILLGECVHPMYWIQVASGYYSMKKYPQFLEIVNAVFKEEIFQRFQNEYYCKLVLLNYRMAYKMKINSVSQEDFKKYDLESNSLINWEMQDKSAAATALALKCIYCLRTDDMKAARSYMNHAIDRDDCCLLATIAAALYFIQTRDYFKAIKAYQMAIYNHPDAPASLRVGVAYCFYQLGNYKKAFAALDRALQIDPENEEALAMKASLQRSSPALSPQERVITSLQTIKQLHAINPAHPQVLVYTADHHFWRWAALPSLTATVAKGATEVTLEGEGASLLHPALPLRIGGTVCRVKSSQDAVTATSCTLAAPFAGEAAEKAAVEARDTTTCMQLAKECLKEAKMPTLKSEAYELLGRCYHALNNWNHAKEMYEKAIHANKHNLLAQYEMIQVLIHLSAVAKTKKEKEDLRVQARAHCSVCLQMGNASNEIAFLAAYLQFKSNELPKAMATIAAVPDKPDQFTVKPLLNSLLLKGQLWQGNFHSAADIARARVFYENYVALAVSAGTSFSPLVWNNIALLRELCGDAAGAKTALDEVVRLSLATCGIASKAVGELSEAELAALCETNLNVTLLFNYAVFAERRGESELAARLYAAVLRSVPEYYDCVLREAKLLVAREQAAEAEAKLKALCDELEKQLAAGFLRESATLLTYVLNSYIDSLCLYVSLLERTGREEEAISLITHSYVSKIRTTDLYVNLQLINLYLRASRGGDGKGYFKIAVEMLKKSLHRNPRNVFLANGCGIVLQRTGKQQAALRVFKKVRESVIDLKSCCLNVAGLCLEEGKFEDAVCLYESLLKKEEDPAVMLRLAFALFKAQKFPRAIEVLEKVVARNPDDEAASFDLILAHVHAAEVILRNTQHVHPGVVDRDTRCYTCCQRAADAPGCEERSLRRPGELARAEVSLQYALNHLVTLQKSGFDKARIDVQLVRCKNLWTERERQKQLDAQQAQQTESAAQAQVDVQRVLEQRRQAELQAEQAKRERQERIEQVAAEEKRRLQASLQSLASIETAHVEKPARPRAHRAVARGRTAKKYDDDEIIESSESDSTDDNGEMSEEEENRNVFGEADEEEEKKAKKRVRAVESSDEEGEEKRTHVEDAQKEMEEKIQKEVDDVFSDDD</sequence>
<dbReference type="GO" id="GO:0006355">
    <property type="term" value="P:regulation of DNA-templated transcription"/>
    <property type="evidence" value="ECO:0007669"/>
    <property type="project" value="InterPro"/>
</dbReference>
<feature type="compositionally biased region" description="Acidic residues" evidence="5">
    <location>
        <begin position="1071"/>
        <end position="1094"/>
    </location>
</feature>
<dbReference type="OrthoDB" id="343875at2759"/>
<dbReference type="InterPro" id="IPR011990">
    <property type="entry name" value="TPR-like_helical_dom_sf"/>
</dbReference>
<evidence type="ECO:0000313" key="7">
    <source>
        <dbReference type="Proteomes" id="UP000078348"/>
    </source>
</evidence>
<dbReference type="SMART" id="SM00028">
    <property type="entry name" value="TPR"/>
    <property type="match status" value="6"/>
</dbReference>
<dbReference type="InterPro" id="IPR019734">
    <property type="entry name" value="TPR_rpt"/>
</dbReference>
<feature type="coiled-coil region" evidence="4">
    <location>
        <begin position="990"/>
        <end position="1031"/>
    </location>
</feature>